<sequence>MTQHNDPVVSADVLIRFADWMVRAVVVVVLLFAYLAWVERDPVAALPAGGAVLVAVSAWHRVTQAPEPKAARAAGPAPVSIADVDRMTCRELQLLVASLLRRDDVGGVHAPTSRVDLSSEVLGHTPTGRTVLVRCHRDAPRRRLGAAAVQRFLDDTLGVRATDLPVLVTTGRFTRSALALGESRGLVLLDRTQLATWLTGRPTRLTPHLGA</sequence>
<evidence type="ECO:0000256" key="1">
    <source>
        <dbReference type="SAM" id="Phobius"/>
    </source>
</evidence>
<dbReference type="Proteomes" id="UP001500957">
    <property type="component" value="Unassembled WGS sequence"/>
</dbReference>
<evidence type="ECO:0000313" key="3">
    <source>
        <dbReference type="EMBL" id="GAA0632673.1"/>
    </source>
</evidence>
<feature type="domain" description="Restriction endonuclease type IV Mrr" evidence="2">
    <location>
        <begin position="85"/>
        <end position="198"/>
    </location>
</feature>
<organism evidence="3 4">
    <name type="scientific">Sporichthya brevicatena</name>
    <dbReference type="NCBI Taxonomy" id="171442"/>
    <lineage>
        <taxon>Bacteria</taxon>
        <taxon>Bacillati</taxon>
        <taxon>Actinomycetota</taxon>
        <taxon>Actinomycetes</taxon>
        <taxon>Sporichthyales</taxon>
        <taxon>Sporichthyaceae</taxon>
        <taxon>Sporichthya</taxon>
    </lineage>
</organism>
<proteinExistence type="predicted"/>
<gene>
    <name evidence="3" type="ORF">GCM10009547_40620</name>
</gene>
<name>A0ABN1H891_9ACTN</name>
<keyword evidence="1" id="KW-1133">Transmembrane helix</keyword>
<keyword evidence="1" id="KW-0472">Membrane</keyword>
<dbReference type="EMBL" id="BAAAHE010000044">
    <property type="protein sequence ID" value="GAA0632673.1"/>
    <property type="molecule type" value="Genomic_DNA"/>
</dbReference>
<reference evidence="3 4" key="1">
    <citation type="journal article" date="2019" name="Int. J. Syst. Evol. Microbiol.">
        <title>The Global Catalogue of Microorganisms (GCM) 10K type strain sequencing project: providing services to taxonomists for standard genome sequencing and annotation.</title>
        <authorList>
            <consortium name="The Broad Institute Genomics Platform"/>
            <consortium name="The Broad Institute Genome Sequencing Center for Infectious Disease"/>
            <person name="Wu L."/>
            <person name="Ma J."/>
        </authorList>
    </citation>
    <scope>NUCLEOTIDE SEQUENCE [LARGE SCALE GENOMIC DNA]</scope>
    <source>
        <strain evidence="3 4">JCM 10671</strain>
    </source>
</reference>
<accession>A0ABN1H891</accession>
<evidence type="ECO:0000313" key="4">
    <source>
        <dbReference type="Proteomes" id="UP001500957"/>
    </source>
</evidence>
<dbReference type="InterPro" id="IPR007560">
    <property type="entry name" value="Restrct_endonuc_IV_Mrr"/>
</dbReference>
<dbReference type="Pfam" id="PF04471">
    <property type="entry name" value="Mrr_cat"/>
    <property type="match status" value="1"/>
</dbReference>
<feature type="transmembrane region" description="Helical" evidence="1">
    <location>
        <begin position="20"/>
        <end position="37"/>
    </location>
</feature>
<keyword evidence="1" id="KW-0812">Transmembrane</keyword>
<dbReference type="InterPro" id="IPR011335">
    <property type="entry name" value="Restrct_endonuc-II-like"/>
</dbReference>
<keyword evidence="4" id="KW-1185">Reference proteome</keyword>
<comment type="caution">
    <text evidence="3">The sequence shown here is derived from an EMBL/GenBank/DDBJ whole genome shotgun (WGS) entry which is preliminary data.</text>
</comment>
<protein>
    <recommendedName>
        <fullName evidence="2">Restriction endonuclease type IV Mrr domain-containing protein</fullName>
    </recommendedName>
</protein>
<evidence type="ECO:0000259" key="2">
    <source>
        <dbReference type="Pfam" id="PF04471"/>
    </source>
</evidence>
<dbReference type="SUPFAM" id="SSF52980">
    <property type="entry name" value="Restriction endonuclease-like"/>
    <property type="match status" value="1"/>
</dbReference>